<gene>
    <name evidence="3" type="ORF">GCM10011322_36310</name>
</gene>
<keyword evidence="2" id="KW-0472">Membrane</keyword>
<feature type="transmembrane region" description="Helical" evidence="2">
    <location>
        <begin position="192"/>
        <end position="213"/>
    </location>
</feature>
<comment type="caution">
    <text evidence="3">The sequence shown here is derived from an EMBL/GenBank/DDBJ whole genome shotgun (WGS) entry which is preliminary data.</text>
</comment>
<feature type="transmembrane region" description="Helical" evidence="2">
    <location>
        <begin position="334"/>
        <end position="354"/>
    </location>
</feature>
<dbReference type="InterPro" id="IPR014550">
    <property type="entry name" value="UCP028704_OpgC"/>
</dbReference>
<reference evidence="3 4" key="1">
    <citation type="journal article" date="2014" name="Int. J. Syst. Evol. Microbiol.">
        <title>Complete genome sequence of Corynebacterium casei LMG S-19264T (=DSM 44701T), isolated from a smear-ripened cheese.</title>
        <authorList>
            <consortium name="US DOE Joint Genome Institute (JGI-PGF)"/>
            <person name="Walter F."/>
            <person name="Albersmeier A."/>
            <person name="Kalinowski J."/>
            <person name="Ruckert C."/>
        </authorList>
    </citation>
    <scope>NUCLEOTIDE SEQUENCE [LARGE SCALE GENOMIC DNA]</scope>
    <source>
        <strain evidence="3 4">CGMCC 1.9161</strain>
    </source>
</reference>
<dbReference type="Proteomes" id="UP000600449">
    <property type="component" value="Unassembled WGS sequence"/>
</dbReference>
<dbReference type="AlphaFoldDB" id="A0A917QDE2"/>
<dbReference type="RefSeq" id="WP_188914665.1">
    <property type="nucleotide sequence ID" value="NZ_BMMF01000011.1"/>
</dbReference>
<accession>A0A917QDE2</accession>
<dbReference type="PANTHER" id="PTHR38592:SF3">
    <property type="entry name" value="BLL4819 PROTEIN"/>
    <property type="match status" value="1"/>
</dbReference>
<feature type="region of interest" description="Disordered" evidence="1">
    <location>
        <begin position="361"/>
        <end position="396"/>
    </location>
</feature>
<organism evidence="3 4">
    <name type="scientific">Salinarimonas ramus</name>
    <dbReference type="NCBI Taxonomy" id="690164"/>
    <lineage>
        <taxon>Bacteria</taxon>
        <taxon>Pseudomonadati</taxon>
        <taxon>Pseudomonadota</taxon>
        <taxon>Alphaproteobacteria</taxon>
        <taxon>Hyphomicrobiales</taxon>
        <taxon>Salinarimonadaceae</taxon>
        <taxon>Salinarimonas</taxon>
    </lineage>
</organism>
<dbReference type="EMBL" id="BMMF01000011">
    <property type="protein sequence ID" value="GGK45947.1"/>
    <property type="molecule type" value="Genomic_DNA"/>
</dbReference>
<evidence type="ECO:0000313" key="4">
    <source>
        <dbReference type="Proteomes" id="UP000600449"/>
    </source>
</evidence>
<feature type="transmembrane region" description="Helical" evidence="2">
    <location>
        <begin position="307"/>
        <end position="328"/>
    </location>
</feature>
<protein>
    <submittedName>
        <fullName evidence="3">Membrane protein</fullName>
    </submittedName>
</protein>
<feature type="transmembrane region" description="Helical" evidence="2">
    <location>
        <begin position="268"/>
        <end position="287"/>
    </location>
</feature>
<keyword evidence="2" id="KW-0812">Transmembrane</keyword>
<dbReference type="Pfam" id="PF10129">
    <property type="entry name" value="OpgC_C"/>
    <property type="match status" value="1"/>
</dbReference>
<feature type="transmembrane region" description="Helical" evidence="2">
    <location>
        <begin position="161"/>
        <end position="180"/>
    </location>
</feature>
<name>A0A917QDE2_9HYPH</name>
<proteinExistence type="predicted"/>
<feature type="transmembrane region" description="Helical" evidence="2">
    <location>
        <begin position="225"/>
        <end position="248"/>
    </location>
</feature>
<sequence>MSRRNDTIDFWRGLVLVTITINHIPGNGLEHLTHRNIGFSDAAEAFVFVSGLALAVIYGPRIAREGIGPTAQRSLARAIELYRTHLSLTAFAIVSFAALALLTGTEELLTAHGRAPVFESTPEALVGLVALSYQIGYFNILPLYVALMLMAPALFLVARRFGTGWMLGLSLAVYVAGRMLPLDLPSWPEGAGGWFFDPLTWQLLFALGLAAGLTWRGEAPARVPALVGAAAAIVAVAWIVITEAFGAMPGLRGLVMPHLDLGKNELGLGRIVHFAALAYLLVALRVADVVGHGTVGAELKRLGRHGLPVFVAGSVLAALGQALTIVAVEHRLDGVAVIAMLYTLASIGFLVLLARHREWSSPVSSAPAPPKAAPRAAPLVPAPVPVPSRSSRSRRP</sequence>
<feature type="transmembrane region" description="Helical" evidence="2">
    <location>
        <begin position="124"/>
        <end position="149"/>
    </location>
</feature>
<keyword evidence="4" id="KW-1185">Reference proteome</keyword>
<evidence type="ECO:0000256" key="1">
    <source>
        <dbReference type="SAM" id="MobiDB-lite"/>
    </source>
</evidence>
<keyword evidence="2" id="KW-1133">Transmembrane helix</keyword>
<dbReference type="PIRSF" id="PIRSF028704">
    <property type="entry name" value="UPC028704"/>
    <property type="match status" value="1"/>
</dbReference>
<dbReference type="PANTHER" id="PTHR38592">
    <property type="entry name" value="BLL4819 PROTEIN"/>
    <property type="match status" value="1"/>
</dbReference>
<feature type="transmembrane region" description="Helical" evidence="2">
    <location>
        <begin position="84"/>
        <end position="104"/>
    </location>
</feature>
<evidence type="ECO:0000256" key="2">
    <source>
        <dbReference type="SAM" id="Phobius"/>
    </source>
</evidence>
<evidence type="ECO:0000313" key="3">
    <source>
        <dbReference type="EMBL" id="GGK45947.1"/>
    </source>
</evidence>